<dbReference type="Proteomes" id="UP000092460">
    <property type="component" value="Unassembled WGS sequence"/>
</dbReference>
<name>A0A1B0C4F5_9MUSC</name>
<keyword evidence="2" id="KW-1185">Reference proteome</keyword>
<protein>
    <submittedName>
        <fullName evidence="1">Uncharacterized protein</fullName>
    </submittedName>
</protein>
<sequence length="66" mass="7399">MFTTSEIQPQPGITERHVIFKLAIPLTGSDVLRLCQLTRIPCQQNHTIMGVILSSELLSVTFCQDK</sequence>
<organism evidence="1 2">
    <name type="scientific">Glossina palpalis gambiensis</name>
    <dbReference type="NCBI Taxonomy" id="67801"/>
    <lineage>
        <taxon>Eukaryota</taxon>
        <taxon>Metazoa</taxon>
        <taxon>Ecdysozoa</taxon>
        <taxon>Arthropoda</taxon>
        <taxon>Hexapoda</taxon>
        <taxon>Insecta</taxon>
        <taxon>Pterygota</taxon>
        <taxon>Neoptera</taxon>
        <taxon>Endopterygota</taxon>
        <taxon>Diptera</taxon>
        <taxon>Brachycera</taxon>
        <taxon>Muscomorpha</taxon>
        <taxon>Hippoboscoidea</taxon>
        <taxon>Glossinidae</taxon>
        <taxon>Glossina</taxon>
    </lineage>
</organism>
<dbReference type="VEuPathDB" id="VectorBase:GPPI048856"/>
<reference evidence="2" key="1">
    <citation type="submission" date="2015-01" db="EMBL/GenBank/DDBJ databases">
        <authorList>
            <person name="Aksoy S."/>
            <person name="Warren W."/>
            <person name="Wilson R.K."/>
        </authorList>
    </citation>
    <scope>NUCLEOTIDE SEQUENCE [LARGE SCALE GENOMIC DNA]</scope>
    <source>
        <strain evidence="2">IAEA</strain>
    </source>
</reference>
<evidence type="ECO:0000313" key="2">
    <source>
        <dbReference type="Proteomes" id="UP000092460"/>
    </source>
</evidence>
<dbReference type="AlphaFoldDB" id="A0A1B0C4F5"/>
<dbReference type="EnsemblMetazoa" id="GPPI048856-RA">
    <property type="protein sequence ID" value="GPPI048856-PA"/>
    <property type="gene ID" value="GPPI048856"/>
</dbReference>
<proteinExistence type="predicted"/>
<accession>A0A1B0C4F5</accession>
<reference evidence="1" key="2">
    <citation type="submission" date="2020-05" db="UniProtKB">
        <authorList>
            <consortium name="EnsemblMetazoa"/>
        </authorList>
    </citation>
    <scope>IDENTIFICATION</scope>
    <source>
        <strain evidence="1">IAEA</strain>
    </source>
</reference>
<evidence type="ECO:0000313" key="1">
    <source>
        <dbReference type="EnsemblMetazoa" id="GPPI048856-PA"/>
    </source>
</evidence>
<dbReference type="EMBL" id="JXJN01025436">
    <property type="status" value="NOT_ANNOTATED_CDS"/>
    <property type="molecule type" value="Genomic_DNA"/>
</dbReference>